<dbReference type="PANTHER" id="PTHR35285">
    <property type="entry name" value="2-C-METHYL-D-ERYTHRITOL 4-PHOSPHATE CYTIDYLYLTRANSFERASE"/>
    <property type="match status" value="1"/>
</dbReference>
<proteinExistence type="predicted"/>
<dbReference type="PANTHER" id="PTHR35285:SF1">
    <property type="entry name" value="2-C-METHYL-D-ERYTHRITOL 4-PHOSPHATE CYTIDYLYLTRANSFERASE"/>
    <property type="match status" value="1"/>
</dbReference>
<evidence type="ECO:0000313" key="2">
    <source>
        <dbReference type="Proteomes" id="UP000197138"/>
    </source>
</evidence>
<protein>
    <submittedName>
        <fullName evidence="1">Uncharacterized protein</fullName>
    </submittedName>
</protein>
<dbReference type="Proteomes" id="UP000197138">
    <property type="component" value="Unassembled WGS sequence"/>
</dbReference>
<dbReference type="AlphaFoldDB" id="A0A218W5Z0"/>
<comment type="caution">
    <text evidence="1">The sequence shown here is derived from an EMBL/GenBank/DDBJ whole genome shotgun (WGS) entry which is preliminary data.</text>
</comment>
<reference evidence="2" key="1">
    <citation type="journal article" date="2017" name="Plant J.">
        <title>The pomegranate (Punica granatum L.) genome and the genomics of punicalagin biosynthesis.</title>
        <authorList>
            <person name="Qin G."/>
            <person name="Xu C."/>
            <person name="Ming R."/>
            <person name="Tang H."/>
            <person name="Guyot R."/>
            <person name="Kramer E.M."/>
            <person name="Hu Y."/>
            <person name="Yi X."/>
            <person name="Qi Y."/>
            <person name="Xu X."/>
            <person name="Gao Z."/>
            <person name="Pan H."/>
            <person name="Jian J."/>
            <person name="Tian Y."/>
            <person name="Yue Z."/>
            <person name="Xu Y."/>
        </authorList>
    </citation>
    <scope>NUCLEOTIDE SEQUENCE [LARGE SCALE GENOMIC DNA]</scope>
    <source>
        <strain evidence="2">cv. Dabenzi</strain>
    </source>
</reference>
<name>A0A218W5Z0_PUNGR</name>
<sequence length="149" mass="16092">MPRNGYGVSDDVAESVDYQTISPGDLAKCLAEKHQRHADLALVFASRKAMENLLVSGFKESCGLDMDITKVACLGSCSVQADGSQKISDLQSLHGSSFSLDYLRENRGDYLKVVILSSLWRGRRLEGNADLIMICLGESAGSDEIDTSG</sequence>
<dbReference type="EMBL" id="MTKT01005034">
    <property type="protein sequence ID" value="OWM68294.1"/>
    <property type="molecule type" value="Genomic_DNA"/>
</dbReference>
<organism evidence="1 2">
    <name type="scientific">Punica granatum</name>
    <name type="common">Pomegranate</name>
    <dbReference type="NCBI Taxonomy" id="22663"/>
    <lineage>
        <taxon>Eukaryota</taxon>
        <taxon>Viridiplantae</taxon>
        <taxon>Streptophyta</taxon>
        <taxon>Embryophyta</taxon>
        <taxon>Tracheophyta</taxon>
        <taxon>Spermatophyta</taxon>
        <taxon>Magnoliopsida</taxon>
        <taxon>eudicotyledons</taxon>
        <taxon>Gunneridae</taxon>
        <taxon>Pentapetalae</taxon>
        <taxon>rosids</taxon>
        <taxon>malvids</taxon>
        <taxon>Myrtales</taxon>
        <taxon>Lythraceae</taxon>
        <taxon>Punica</taxon>
    </lineage>
</organism>
<gene>
    <name evidence="1" type="ORF">CDL15_Pgr004776</name>
</gene>
<accession>A0A218W5Z0</accession>
<evidence type="ECO:0000313" key="1">
    <source>
        <dbReference type="EMBL" id="OWM68294.1"/>
    </source>
</evidence>